<sequence length="160" mass="17797">RCALGPFSTLDPKSLRILLRRCPDQLDGPSSRLRDASLVVVRKEPAVERVLDFAAKFAASMAPLESTAASGEEEEAAGDEEGEEGRDEQATEDRGDSDGGSEDRYTETEEEEEEKEELDENVFNFLLVKMLSFYRANGRASTVRDSRGEKNDVDVDTHKH</sequence>
<proteinExistence type="predicted"/>
<feature type="region of interest" description="Disordered" evidence="1">
    <location>
        <begin position="138"/>
        <end position="160"/>
    </location>
</feature>
<feature type="region of interest" description="Disordered" evidence="1">
    <location>
        <begin position="63"/>
        <end position="119"/>
    </location>
</feature>
<evidence type="ECO:0000313" key="2">
    <source>
        <dbReference type="EMBL" id="CAI8047185.1"/>
    </source>
</evidence>
<dbReference type="AlphaFoldDB" id="A0AA35XD92"/>
<evidence type="ECO:0000256" key="1">
    <source>
        <dbReference type="SAM" id="MobiDB-lite"/>
    </source>
</evidence>
<protein>
    <submittedName>
        <fullName evidence="2">Uncharacterized protein</fullName>
    </submittedName>
</protein>
<feature type="compositionally biased region" description="Acidic residues" evidence="1">
    <location>
        <begin position="108"/>
        <end position="119"/>
    </location>
</feature>
<accession>A0AA35XD92</accession>
<name>A0AA35XD92_GEOBA</name>
<feature type="non-terminal residue" evidence="2">
    <location>
        <position position="1"/>
    </location>
</feature>
<feature type="compositionally biased region" description="Basic and acidic residues" evidence="1">
    <location>
        <begin position="87"/>
        <end position="107"/>
    </location>
</feature>
<evidence type="ECO:0000313" key="3">
    <source>
        <dbReference type="Proteomes" id="UP001174909"/>
    </source>
</evidence>
<dbReference type="EMBL" id="CASHTH010003618">
    <property type="protein sequence ID" value="CAI8047185.1"/>
    <property type="molecule type" value="Genomic_DNA"/>
</dbReference>
<feature type="compositionally biased region" description="Acidic residues" evidence="1">
    <location>
        <begin position="71"/>
        <end position="86"/>
    </location>
</feature>
<gene>
    <name evidence="2" type="ORF">GBAR_LOCUS26080</name>
</gene>
<keyword evidence="3" id="KW-1185">Reference proteome</keyword>
<feature type="compositionally biased region" description="Basic and acidic residues" evidence="1">
    <location>
        <begin position="142"/>
        <end position="160"/>
    </location>
</feature>
<reference evidence="2" key="1">
    <citation type="submission" date="2023-03" db="EMBL/GenBank/DDBJ databases">
        <authorList>
            <person name="Steffen K."/>
            <person name="Cardenas P."/>
        </authorList>
    </citation>
    <scope>NUCLEOTIDE SEQUENCE</scope>
</reference>
<dbReference type="Proteomes" id="UP001174909">
    <property type="component" value="Unassembled WGS sequence"/>
</dbReference>
<organism evidence="2 3">
    <name type="scientific">Geodia barretti</name>
    <name type="common">Barrett's horny sponge</name>
    <dbReference type="NCBI Taxonomy" id="519541"/>
    <lineage>
        <taxon>Eukaryota</taxon>
        <taxon>Metazoa</taxon>
        <taxon>Porifera</taxon>
        <taxon>Demospongiae</taxon>
        <taxon>Heteroscleromorpha</taxon>
        <taxon>Tetractinellida</taxon>
        <taxon>Astrophorina</taxon>
        <taxon>Geodiidae</taxon>
        <taxon>Geodia</taxon>
    </lineage>
</organism>
<comment type="caution">
    <text evidence="2">The sequence shown here is derived from an EMBL/GenBank/DDBJ whole genome shotgun (WGS) entry which is preliminary data.</text>
</comment>